<protein>
    <submittedName>
        <fullName evidence="1">Uncharacterized protein</fullName>
    </submittedName>
</protein>
<proteinExistence type="predicted"/>
<sequence>MLVRYHYSEISHGEFRSRGWVGRTMNRRWHPEIGEAVRGLARETVRVGLERPRDRLVPARDLCAQLRPALVVPSPPWVVGRNESPAAQMNDAMCCRRTIQLAASPMPPR</sequence>
<reference evidence="1 2" key="1">
    <citation type="journal article" date="2024" name="Commun. Biol.">
        <title>Comparative genomic analysis of thermophilic fungi reveals convergent evolutionary adaptations and gene losses.</title>
        <authorList>
            <person name="Steindorff A.S."/>
            <person name="Aguilar-Pontes M.V."/>
            <person name="Robinson A.J."/>
            <person name="Andreopoulos B."/>
            <person name="LaButti K."/>
            <person name="Kuo A."/>
            <person name="Mondo S."/>
            <person name="Riley R."/>
            <person name="Otillar R."/>
            <person name="Haridas S."/>
            <person name="Lipzen A."/>
            <person name="Grimwood J."/>
            <person name="Schmutz J."/>
            <person name="Clum A."/>
            <person name="Reid I.D."/>
            <person name="Moisan M.C."/>
            <person name="Butler G."/>
            <person name="Nguyen T.T.M."/>
            <person name="Dewar K."/>
            <person name="Conant G."/>
            <person name="Drula E."/>
            <person name="Henrissat B."/>
            <person name="Hansel C."/>
            <person name="Singer S."/>
            <person name="Hutchinson M.I."/>
            <person name="de Vries R.P."/>
            <person name="Natvig D.O."/>
            <person name="Powell A.J."/>
            <person name="Tsang A."/>
            <person name="Grigoriev I.V."/>
        </authorList>
    </citation>
    <scope>NUCLEOTIDE SEQUENCE [LARGE SCALE GENOMIC DNA]</scope>
    <source>
        <strain evidence="1 2">ATCC 24622</strain>
    </source>
</reference>
<organism evidence="1 2">
    <name type="scientific">Phialemonium thermophilum</name>
    <dbReference type="NCBI Taxonomy" id="223376"/>
    <lineage>
        <taxon>Eukaryota</taxon>
        <taxon>Fungi</taxon>
        <taxon>Dikarya</taxon>
        <taxon>Ascomycota</taxon>
        <taxon>Pezizomycotina</taxon>
        <taxon>Sordariomycetes</taxon>
        <taxon>Sordariomycetidae</taxon>
        <taxon>Cephalothecales</taxon>
        <taxon>Cephalothecaceae</taxon>
        <taxon>Phialemonium</taxon>
    </lineage>
</organism>
<accession>A0ABR3V0X3</accession>
<keyword evidence="2" id="KW-1185">Reference proteome</keyword>
<dbReference type="Proteomes" id="UP001586593">
    <property type="component" value="Unassembled WGS sequence"/>
</dbReference>
<evidence type="ECO:0000313" key="2">
    <source>
        <dbReference type="Proteomes" id="UP001586593"/>
    </source>
</evidence>
<evidence type="ECO:0000313" key="1">
    <source>
        <dbReference type="EMBL" id="KAL1835247.1"/>
    </source>
</evidence>
<name>A0ABR3V0X3_9PEZI</name>
<gene>
    <name evidence="1" type="ORF">VTK73DRAFT_5932</name>
</gene>
<comment type="caution">
    <text evidence="1">The sequence shown here is derived from an EMBL/GenBank/DDBJ whole genome shotgun (WGS) entry which is preliminary data.</text>
</comment>
<dbReference type="EMBL" id="JAZHXJ010003322">
    <property type="protein sequence ID" value="KAL1835247.1"/>
    <property type="molecule type" value="Genomic_DNA"/>
</dbReference>